<dbReference type="Proteomes" id="UP000656813">
    <property type="component" value="Unassembled WGS sequence"/>
</dbReference>
<organism evidence="1 2">
    <name type="scientific">Pullulanibacillus pueri</name>
    <dbReference type="NCBI Taxonomy" id="1437324"/>
    <lineage>
        <taxon>Bacteria</taxon>
        <taxon>Bacillati</taxon>
        <taxon>Bacillota</taxon>
        <taxon>Bacilli</taxon>
        <taxon>Bacillales</taxon>
        <taxon>Sporolactobacillaceae</taxon>
        <taxon>Pullulanibacillus</taxon>
    </lineage>
</organism>
<keyword evidence="2" id="KW-1185">Reference proteome</keyword>
<protein>
    <submittedName>
        <fullName evidence="1">Uncharacterized protein</fullName>
    </submittedName>
</protein>
<gene>
    <name evidence="1" type="ORF">GCM10007096_16950</name>
</gene>
<accession>A0A8J3ELY4</accession>
<sequence>MNDTNGNSIDISFSIKSSFYNWKNTWRFALTTLKIKVQEHSKETANPFAKLSKLNTFNSRRNLVL</sequence>
<dbReference type="AlphaFoldDB" id="A0A8J3ELY4"/>
<dbReference type="EMBL" id="BMFV01000010">
    <property type="protein sequence ID" value="GGH80480.1"/>
    <property type="molecule type" value="Genomic_DNA"/>
</dbReference>
<name>A0A8J3ELY4_9BACL</name>
<reference evidence="1" key="1">
    <citation type="journal article" date="2014" name="Int. J. Syst. Evol. Microbiol.">
        <title>Complete genome sequence of Corynebacterium casei LMG S-19264T (=DSM 44701T), isolated from a smear-ripened cheese.</title>
        <authorList>
            <consortium name="US DOE Joint Genome Institute (JGI-PGF)"/>
            <person name="Walter F."/>
            <person name="Albersmeier A."/>
            <person name="Kalinowski J."/>
            <person name="Ruckert C."/>
        </authorList>
    </citation>
    <scope>NUCLEOTIDE SEQUENCE</scope>
    <source>
        <strain evidence="1">CGMCC 1.12777</strain>
    </source>
</reference>
<evidence type="ECO:0000313" key="1">
    <source>
        <dbReference type="EMBL" id="GGH80480.1"/>
    </source>
</evidence>
<evidence type="ECO:0000313" key="2">
    <source>
        <dbReference type="Proteomes" id="UP000656813"/>
    </source>
</evidence>
<reference evidence="1" key="2">
    <citation type="submission" date="2020-09" db="EMBL/GenBank/DDBJ databases">
        <authorList>
            <person name="Sun Q."/>
            <person name="Zhou Y."/>
        </authorList>
    </citation>
    <scope>NUCLEOTIDE SEQUENCE</scope>
    <source>
        <strain evidence="1">CGMCC 1.12777</strain>
    </source>
</reference>
<proteinExistence type="predicted"/>
<comment type="caution">
    <text evidence="1">The sequence shown here is derived from an EMBL/GenBank/DDBJ whole genome shotgun (WGS) entry which is preliminary data.</text>
</comment>